<dbReference type="InterPro" id="IPR045312">
    <property type="entry name" value="PCBER-like"/>
</dbReference>
<evidence type="ECO:0000313" key="4">
    <source>
        <dbReference type="EMBL" id="KAL2061568.1"/>
    </source>
</evidence>
<dbReference type="InterPro" id="IPR051609">
    <property type="entry name" value="NmrA/Isoflavone_reductase-like"/>
</dbReference>
<evidence type="ECO:0000259" key="3">
    <source>
        <dbReference type="Pfam" id="PF05368"/>
    </source>
</evidence>
<evidence type="ECO:0000313" key="5">
    <source>
        <dbReference type="Proteomes" id="UP001595075"/>
    </source>
</evidence>
<dbReference type="Gene3D" id="3.40.50.720">
    <property type="entry name" value="NAD(P)-binding Rossmann-like Domain"/>
    <property type="match status" value="1"/>
</dbReference>
<dbReference type="InterPro" id="IPR036291">
    <property type="entry name" value="NAD(P)-bd_dom_sf"/>
</dbReference>
<proteinExistence type="predicted"/>
<accession>A0ABR4BXW8</accession>
<comment type="caution">
    <text evidence="4">The sequence shown here is derived from an EMBL/GenBank/DDBJ whole genome shotgun (WGS) entry which is preliminary data.</text>
</comment>
<keyword evidence="2" id="KW-0560">Oxidoreductase</keyword>
<sequence length="306" mass="33522">MTYKNVIVAGASGTIGAPIVAALLDSGLFNVSALTRTTSKAIFPLGVAVKRADLSSRESLVTALRGQDVLICTLNDEATFLQAGLIEAAFEAGVKRYMPNEWASHDLNIQGTPMDEIFEGKKSIIRLLEHKVELAKKEGTVFTWTGLNNGVFFDWALQASFLDITLLPTAHAKIWDSGNSKFSTTTLSTVARAVVAILTTAEVATRNSLVNIQSFSTSQNEIVAMLEKVVGETWAIENTTTLEQMEIASANLENNEFVEAFYIWVRAWMFSGRQEVVLKEWEKDNRLLGVESQSLEDVIVQAVGGR</sequence>
<dbReference type="EMBL" id="JAZHXI010000018">
    <property type="protein sequence ID" value="KAL2061568.1"/>
    <property type="molecule type" value="Genomic_DNA"/>
</dbReference>
<protein>
    <recommendedName>
        <fullName evidence="3">NmrA-like domain-containing protein</fullName>
    </recommendedName>
</protein>
<dbReference type="PANTHER" id="PTHR47706:SF9">
    <property type="entry name" value="NMRA-LIKE DOMAIN-CONTAINING PROTEIN-RELATED"/>
    <property type="match status" value="1"/>
</dbReference>
<gene>
    <name evidence="4" type="ORF">VTL71DRAFT_6945</name>
</gene>
<organism evidence="4 5">
    <name type="scientific">Oculimacula yallundae</name>
    <dbReference type="NCBI Taxonomy" id="86028"/>
    <lineage>
        <taxon>Eukaryota</taxon>
        <taxon>Fungi</taxon>
        <taxon>Dikarya</taxon>
        <taxon>Ascomycota</taxon>
        <taxon>Pezizomycotina</taxon>
        <taxon>Leotiomycetes</taxon>
        <taxon>Helotiales</taxon>
        <taxon>Ploettnerulaceae</taxon>
        <taxon>Oculimacula</taxon>
    </lineage>
</organism>
<reference evidence="4 5" key="1">
    <citation type="journal article" date="2024" name="Commun. Biol.">
        <title>Comparative genomic analysis of thermophilic fungi reveals convergent evolutionary adaptations and gene losses.</title>
        <authorList>
            <person name="Steindorff A.S."/>
            <person name="Aguilar-Pontes M.V."/>
            <person name="Robinson A.J."/>
            <person name="Andreopoulos B."/>
            <person name="LaButti K."/>
            <person name="Kuo A."/>
            <person name="Mondo S."/>
            <person name="Riley R."/>
            <person name="Otillar R."/>
            <person name="Haridas S."/>
            <person name="Lipzen A."/>
            <person name="Grimwood J."/>
            <person name="Schmutz J."/>
            <person name="Clum A."/>
            <person name="Reid I.D."/>
            <person name="Moisan M.C."/>
            <person name="Butler G."/>
            <person name="Nguyen T.T.M."/>
            <person name="Dewar K."/>
            <person name="Conant G."/>
            <person name="Drula E."/>
            <person name="Henrissat B."/>
            <person name="Hansel C."/>
            <person name="Singer S."/>
            <person name="Hutchinson M.I."/>
            <person name="de Vries R.P."/>
            <person name="Natvig D.O."/>
            <person name="Powell A.J."/>
            <person name="Tsang A."/>
            <person name="Grigoriev I.V."/>
        </authorList>
    </citation>
    <scope>NUCLEOTIDE SEQUENCE [LARGE SCALE GENOMIC DNA]</scope>
    <source>
        <strain evidence="4 5">CBS 494.80</strain>
    </source>
</reference>
<dbReference type="SUPFAM" id="SSF51735">
    <property type="entry name" value="NAD(P)-binding Rossmann-fold domains"/>
    <property type="match status" value="1"/>
</dbReference>
<keyword evidence="5" id="KW-1185">Reference proteome</keyword>
<keyword evidence="1" id="KW-0521">NADP</keyword>
<evidence type="ECO:0000256" key="1">
    <source>
        <dbReference type="ARBA" id="ARBA00022857"/>
    </source>
</evidence>
<name>A0ABR4BXW8_9HELO</name>
<dbReference type="Pfam" id="PF05368">
    <property type="entry name" value="NmrA"/>
    <property type="match status" value="1"/>
</dbReference>
<dbReference type="Proteomes" id="UP001595075">
    <property type="component" value="Unassembled WGS sequence"/>
</dbReference>
<dbReference type="PANTHER" id="PTHR47706">
    <property type="entry name" value="NMRA-LIKE FAMILY PROTEIN"/>
    <property type="match status" value="1"/>
</dbReference>
<dbReference type="CDD" id="cd05259">
    <property type="entry name" value="PCBER_SDR_a"/>
    <property type="match status" value="1"/>
</dbReference>
<feature type="domain" description="NmrA-like" evidence="3">
    <location>
        <begin position="4"/>
        <end position="238"/>
    </location>
</feature>
<dbReference type="Gene3D" id="3.90.25.10">
    <property type="entry name" value="UDP-galactose 4-epimerase, domain 1"/>
    <property type="match status" value="1"/>
</dbReference>
<dbReference type="InterPro" id="IPR008030">
    <property type="entry name" value="NmrA-like"/>
</dbReference>
<evidence type="ECO:0000256" key="2">
    <source>
        <dbReference type="ARBA" id="ARBA00023002"/>
    </source>
</evidence>